<feature type="binding site" evidence="5">
    <location>
        <begin position="163"/>
        <end position="169"/>
    </location>
    <ligand>
        <name>GTP</name>
        <dbReference type="ChEBI" id="CHEBI:37565"/>
    </ligand>
</feature>
<evidence type="ECO:0000256" key="1">
    <source>
        <dbReference type="ARBA" id="ARBA00022723"/>
    </source>
</evidence>
<gene>
    <name evidence="7" type="ORF">O9G_000744</name>
    <name evidence="8" type="ORF">ROZALSC1DRAFT_26976</name>
</gene>
<dbReference type="GO" id="GO:0005737">
    <property type="term" value="C:cytoplasm"/>
    <property type="evidence" value="ECO:0007669"/>
    <property type="project" value="TreeGrafter"/>
</dbReference>
<keyword evidence="3 5" id="KW-0342">GTP-binding</keyword>
<protein>
    <submittedName>
        <fullName evidence="8">G-alpha-domain-containing protein</fullName>
    </submittedName>
    <submittedName>
        <fullName evidence="7">G-protein alpha subunit domain-containing protein</fullName>
    </submittedName>
</protein>
<reference evidence="10" key="2">
    <citation type="journal article" date="2018" name="Nat. Microbiol.">
        <title>Leveraging single-cell genomics to expand the fungal tree of life.</title>
        <authorList>
            <person name="Ahrendt S.R."/>
            <person name="Quandt C.A."/>
            <person name="Ciobanu D."/>
            <person name="Clum A."/>
            <person name="Salamov A."/>
            <person name="Andreopoulos B."/>
            <person name="Cheng J.F."/>
            <person name="Woyke T."/>
            <person name="Pelin A."/>
            <person name="Henrissat B."/>
            <person name="Reynolds N.K."/>
            <person name="Benny G.L."/>
            <person name="Smith M.E."/>
            <person name="James T.Y."/>
            <person name="Grigoriev I.V."/>
        </authorList>
    </citation>
    <scope>NUCLEOTIDE SEQUENCE [LARGE SCALE GENOMIC DNA]</scope>
    <source>
        <strain evidence="10">CSF55</strain>
    </source>
</reference>
<dbReference type="Gene3D" id="1.10.400.10">
    <property type="entry name" value="GI Alpha 1, domain 2-like"/>
    <property type="match status" value="1"/>
</dbReference>
<feature type="binding site" evidence="5">
    <location>
        <begin position="258"/>
        <end position="261"/>
    </location>
    <ligand>
        <name>GTP</name>
        <dbReference type="ChEBI" id="CHEBI:37565"/>
    </ligand>
</feature>
<dbReference type="GO" id="GO:0007188">
    <property type="term" value="P:adenylate cyclase-modulating G protein-coupled receptor signaling pathway"/>
    <property type="evidence" value="ECO:0007669"/>
    <property type="project" value="TreeGrafter"/>
</dbReference>
<dbReference type="PROSITE" id="PS51882">
    <property type="entry name" value="G_ALPHA"/>
    <property type="match status" value="1"/>
</dbReference>
<dbReference type="FunFam" id="3.40.50.300:FF:000692">
    <property type="entry name" value="Guanine nucleotide-binding protein subunit alpha"/>
    <property type="match status" value="1"/>
</dbReference>
<accession>A0A075B3F0</accession>
<keyword evidence="9" id="KW-1185">Reference proteome</keyword>
<evidence type="ECO:0000256" key="3">
    <source>
        <dbReference type="ARBA" id="ARBA00023134"/>
    </source>
</evidence>
<dbReference type="GO" id="GO:0031683">
    <property type="term" value="F:G-protein beta/gamma-subunit complex binding"/>
    <property type="evidence" value="ECO:0007669"/>
    <property type="project" value="InterPro"/>
</dbReference>
<dbReference type="GO" id="GO:0005834">
    <property type="term" value="C:heterotrimeric G-protein complex"/>
    <property type="evidence" value="ECO:0007669"/>
    <property type="project" value="TreeGrafter"/>
</dbReference>
<dbReference type="HOGENOM" id="CLU_014184_2_0_1"/>
<dbReference type="SUPFAM" id="SSF52540">
    <property type="entry name" value="P-loop containing nucleoside triphosphate hydrolases"/>
    <property type="match status" value="1"/>
</dbReference>
<dbReference type="PANTHER" id="PTHR10218">
    <property type="entry name" value="GTP-BINDING PROTEIN ALPHA SUBUNIT"/>
    <property type="match status" value="1"/>
</dbReference>
<dbReference type="Gene3D" id="3.40.50.300">
    <property type="entry name" value="P-loop containing nucleotide triphosphate hydrolases"/>
    <property type="match status" value="1"/>
</dbReference>
<sequence length="339" mass="39312">MFFCAPDSASEQELSKQNSLKIDAQLAEEKFEFDKTQNIILLGASDSGKTTVLKQMKIAYSSTKGFSETDKTQSKIIVMHNIKKIYRQLSRVLLDKEEYKALFNEDVKAALSYYYNYDCPEVLDFEKDSIELSDADRSNAWLKDENIERVLSEDYNVEESDILYSRYATQDISEHKFKMNNDIIMNVIDVSGAKTSRNKWLSLFSNVDAVIFVASLSSYAQFMEEDPTIRRIHDALDLFESMVNNQFLRDRHFILFLNKTDIFEMLLPTLSLKSVFEDYNSVQGISELEAAKKFMRKKFLKCNKNTERIIHTHFTKATDKSQLTKVLNNIVGYRADIIH</sequence>
<dbReference type="EMBL" id="ML004940">
    <property type="protein sequence ID" value="RKP21626.1"/>
    <property type="molecule type" value="Genomic_DNA"/>
</dbReference>
<dbReference type="OMA" id="HMRQTTL"/>
<organism evidence="7 9">
    <name type="scientific">Rozella allomycis (strain CSF55)</name>
    <dbReference type="NCBI Taxonomy" id="988480"/>
    <lineage>
        <taxon>Eukaryota</taxon>
        <taxon>Fungi</taxon>
        <taxon>Fungi incertae sedis</taxon>
        <taxon>Cryptomycota</taxon>
        <taxon>Cryptomycota incertae sedis</taxon>
        <taxon>Rozella</taxon>
    </lineage>
</organism>
<evidence type="ECO:0000256" key="6">
    <source>
        <dbReference type="PIRSR" id="PIRSR601019-2"/>
    </source>
</evidence>
<dbReference type="PANTHER" id="PTHR10218:SF302">
    <property type="entry name" value="GUANINE NUCLEOTIDE-BINDING PROTEIN ALPHA-5 SUBUNIT"/>
    <property type="match status" value="1"/>
</dbReference>
<dbReference type="GO" id="GO:0005525">
    <property type="term" value="F:GTP binding"/>
    <property type="evidence" value="ECO:0007669"/>
    <property type="project" value="UniProtKB-KW"/>
</dbReference>
<dbReference type="AlphaFoldDB" id="A0A075B3F0"/>
<evidence type="ECO:0000313" key="9">
    <source>
        <dbReference type="Proteomes" id="UP000030755"/>
    </source>
</evidence>
<dbReference type="STRING" id="988480.A0A075B3F0"/>
<evidence type="ECO:0000313" key="8">
    <source>
        <dbReference type="EMBL" id="RKP21626.1"/>
    </source>
</evidence>
<evidence type="ECO:0000256" key="4">
    <source>
        <dbReference type="ARBA" id="ARBA00023224"/>
    </source>
</evidence>
<dbReference type="GO" id="GO:0001664">
    <property type="term" value="F:G protein-coupled receptor binding"/>
    <property type="evidence" value="ECO:0007669"/>
    <property type="project" value="TreeGrafter"/>
</dbReference>
<evidence type="ECO:0000256" key="5">
    <source>
        <dbReference type="PIRSR" id="PIRSR601019-1"/>
    </source>
</evidence>
<keyword evidence="6" id="KW-0460">Magnesium</keyword>
<keyword evidence="4" id="KW-0807">Transducer</keyword>
<evidence type="ECO:0000313" key="10">
    <source>
        <dbReference type="Proteomes" id="UP000281549"/>
    </source>
</evidence>
<dbReference type="Pfam" id="PF00503">
    <property type="entry name" value="G-alpha"/>
    <property type="match status" value="1"/>
</dbReference>
<reference evidence="8" key="3">
    <citation type="submission" date="2018-08" db="EMBL/GenBank/DDBJ databases">
        <title>Leveraging single-cell genomics to expand the Fungal Tree of Life.</title>
        <authorList>
            <consortium name="DOE Joint Genome Institute"/>
            <person name="Ahrendt S.R."/>
            <person name="Quandt C.A."/>
            <person name="Ciobanu D."/>
            <person name="Clum A."/>
            <person name="Salamov A."/>
            <person name="Andreopoulos B."/>
            <person name="Cheng J.-F."/>
            <person name="Woyke T."/>
            <person name="Pelin A."/>
            <person name="Henrissat B."/>
            <person name="Reynolds N."/>
            <person name="Benny G.L."/>
            <person name="Smith M.E."/>
            <person name="James T.Y."/>
            <person name="Grigoriev I.V."/>
        </authorList>
    </citation>
    <scope>NUCLEOTIDE SEQUENCE</scope>
    <source>
        <strain evidence="8">CSF55</strain>
    </source>
</reference>
<dbReference type="InterPro" id="IPR011025">
    <property type="entry name" value="GproteinA_insert"/>
</dbReference>
<dbReference type="Proteomes" id="UP000281549">
    <property type="component" value="Unassembled WGS sequence"/>
</dbReference>
<dbReference type="SMART" id="SM00275">
    <property type="entry name" value="G_alpha"/>
    <property type="match status" value="1"/>
</dbReference>
<evidence type="ECO:0000256" key="2">
    <source>
        <dbReference type="ARBA" id="ARBA00022741"/>
    </source>
</evidence>
<dbReference type="EMBL" id="KE560848">
    <property type="protein sequence ID" value="EPZ35348.1"/>
    <property type="molecule type" value="Genomic_DNA"/>
</dbReference>
<evidence type="ECO:0000313" key="7">
    <source>
        <dbReference type="EMBL" id="EPZ35348.1"/>
    </source>
</evidence>
<dbReference type="OrthoDB" id="5817230at2759"/>
<dbReference type="Proteomes" id="UP000030755">
    <property type="component" value="Unassembled WGS sequence"/>
</dbReference>
<name>A0A075B3F0_ROZAC</name>
<dbReference type="GO" id="GO:0046872">
    <property type="term" value="F:metal ion binding"/>
    <property type="evidence" value="ECO:0007669"/>
    <property type="project" value="UniProtKB-KW"/>
</dbReference>
<dbReference type="GO" id="GO:0003924">
    <property type="term" value="F:GTPase activity"/>
    <property type="evidence" value="ECO:0007669"/>
    <property type="project" value="InterPro"/>
</dbReference>
<proteinExistence type="predicted"/>
<dbReference type="PRINTS" id="PR00318">
    <property type="entry name" value="GPROTEINA"/>
</dbReference>
<keyword evidence="2 5" id="KW-0547">Nucleotide-binding</keyword>
<feature type="binding site" evidence="6">
    <location>
        <position position="50"/>
    </location>
    <ligand>
        <name>Mg(2+)</name>
        <dbReference type="ChEBI" id="CHEBI:18420"/>
    </ligand>
</feature>
<keyword evidence="1 6" id="KW-0479">Metal-binding</keyword>
<reference evidence="7 9" key="1">
    <citation type="journal article" date="2013" name="Curr. Biol.">
        <title>Shared signatures of parasitism and phylogenomics unite Cryptomycota and microsporidia.</title>
        <authorList>
            <person name="James T.Y."/>
            <person name="Pelin A."/>
            <person name="Bonen L."/>
            <person name="Ahrendt S."/>
            <person name="Sain D."/>
            <person name="Corradi N."/>
            <person name="Stajich J.E."/>
        </authorList>
    </citation>
    <scope>NUCLEOTIDE SEQUENCE [LARGE SCALE GENOMIC DNA]</scope>
    <source>
        <strain evidence="7">CSF55</strain>
        <strain evidence="7">CSF55</strain>
    </source>
</reference>
<feature type="binding site" evidence="5">
    <location>
        <position position="317"/>
    </location>
    <ligand>
        <name>GTP</name>
        <dbReference type="ChEBI" id="CHEBI:37565"/>
    </ligand>
</feature>
<dbReference type="InterPro" id="IPR001019">
    <property type="entry name" value="Gprotein_alpha_su"/>
</dbReference>
<feature type="binding site" evidence="6">
    <location>
        <position position="169"/>
    </location>
    <ligand>
        <name>Mg(2+)</name>
        <dbReference type="ChEBI" id="CHEBI:18420"/>
    </ligand>
</feature>
<dbReference type="InterPro" id="IPR027417">
    <property type="entry name" value="P-loop_NTPase"/>
</dbReference>